<dbReference type="EMBL" id="AP012342">
    <property type="protein sequence ID" value="BAM07961.1"/>
    <property type="molecule type" value="Genomic_DNA"/>
</dbReference>
<dbReference type="SUPFAM" id="SSF52540">
    <property type="entry name" value="P-loop containing nucleoside triphosphate hydrolases"/>
    <property type="match status" value="1"/>
</dbReference>
<keyword evidence="5" id="KW-1185">Reference proteome</keyword>
<reference evidence="5" key="2">
    <citation type="submission" date="2012-03" db="EMBL/GenBank/DDBJ databases">
        <title>The complete genome sequence of the pioneer microbe on fresh volcanic deposit, Leptospirillum ferrooxidans strain C2-3.</title>
        <authorList>
            <person name="Fujimura R."/>
            <person name="Sato Y."/>
            <person name="Nishizawa T."/>
            <person name="Nanba K."/>
            <person name="Oshima K."/>
            <person name="Hattori M."/>
            <person name="Kamijo T."/>
            <person name="Ohta H."/>
        </authorList>
    </citation>
    <scope>NUCLEOTIDE SEQUENCE [LARGE SCALE GENOMIC DNA]</scope>
    <source>
        <strain evidence="5">C2-3</strain>
    </source>
</reference>
<organism evidence="4 5">
    <name type="scientific">Leptospirillum ferrooxidans (strain C2-3)</name>
    <dbReference type="NCBI Taxonomy" id="1162668"/>
    <lineage>
        <taxon>Bacteria</taxon>
        <taxon>Pseudomonadati</taxon>
        <taxon>Nitrospirota</taxon>
        <taxon>Nitrospiria</taxon>
        <taxon>Nitrospirales</taxon>
        <taxon>Nitrospiraceae</taxon>
        <taxon>Leptospirillum</taxon>
    </lineage>
</organism>
<evidence type="ECO:0000313" key="4">
    <source>
        <dbReference type="EMBL" id="BAM07961.1"/>
    </source>
</evidence>
<dbReference type="Pfam" id="PF14331">
    <property type="entry name" value="IcmF-related_N"/>
    <property type="match status" value="1"/>
</dbReference>
<dbReference type="InterPro" id="IPR053156">
    <property type="entry name" value="T6SS_TssM-like"/>
</dbReference>
<evidence type="ECO:0000259" key="3">
    <source>
        <dbReference type="Pfam" id="PF14331"/>
    </source>
</evidence>
<dbReference type="RefSeq" id="WP_014450444.1">
    <property type="nucleotide sequence ID" value="NC_017094.1"/>
</dbReference>
<dbReference type="PATRIC" id="fig|1162668.3.peg.2713"/>
<reference evidence="4 5" key="1">
    <citation type="journal article" date="2012" name="J. Bacteriol.">
        <title>Complete Genome Sequence of Leptospirillum ferrooxidans Strain C2-3, Isolated from a Fresh Volcanic Ash Deposit on the Island of Miyake, Japan.</title>
        <authorList>
            <person name="Fujimura R."/>
            <person name="Sato Y."/>
            <person name="Nishizawa T."/>
            <person name="Oshima K."/>
            <person name="Kim S.-W."/>
            <person name="Hattori M."/>
            <person name="Kamijo T."/>
            <person name="Ohta H."/>
        </authorList>
    </citation>
    <scope>NUCLEOTIDE SEQUENCE [LARGE SCALE GENOMIC DNA]</scope>
    <source>
        <strain evidence="4 5">C2-3</strain>
    </source>
</reference>
<keyword evidence="2" id="KW-0472">Membrane</keyword>
<dbReference type="OrthoDB" id="9758229at2"/>
<protein>
    <recommendedName>
        <fullName evidence="3">Type VI secretion system component TssM1 N-terminal domain-containing protein</fullName>
    </recommendedName>
</protein>
<keyword evidence="2" id="KW-0812">Transmembrane</keyword>
<dbReference type="AlphaFoldDB" id="I0IRR2"/>
<dbReference type="PANTHER" id="PTHR36153:SF1">
    <property type="entry name" value="TYPE VI SECRETION SYSTEM COMPONENT TSSM1"/>
    <property type="match status" value="1"/>
</dbReference>
<feature type="transmembrane region" description="Helical" evidence="2">
    <location>
        <begin position="31"/>
        <end position="50"/>
    </location>
</feature>
<feature type="domain" description="Type VI secretion system component TssM1 N-terminal" evidence="3">
    <location>
        <begin position="176"/>
        <end position="459"/>
    </location>
</feature>
<feature type="region of interest" description="Disordered" evidence="1">
    <location>
        <begin position="1260"/>
        <end position="1280"/>
    </location>
</feature>
<dbReference type="STRING" id="1162668.LFE_2289"/>
<feature type="transmembrane region" description="Helical" evidence="2">
    <location>
        <begin position="5"/>
        <end position="25"/>
    </location>
</feature>
<proteinExistence type="predicted"/>
<keyword evidence="2" id="KW-1133">Transmembrane helix</keyword>
<evidence type="ECO:0000256" key="2">
    <source>
        <dbReference type="SAM" id="Phobius"/>
    </source>
</evidence>
<dbReference type="PANTHER" id="PTHR36153">
    <property type="entry name" value="INNER MEMBRANE PROTEIN-RELATED"/>
    <property type="match status" value="1"/>
</dbReference>
<sequence length="1280" mass="143537">MIKKVLKPVLSLLLATALFILVWLFGSYEHWPIWLSLLSGAIVVLVSFSGRRIVGFIQKTASQQKLRASANLDKKSERLLSIGSLWKKAISTARGSAGRKSGNPISTLPLFLVLGGGTTGKTTLLANANVPIRFRNVSPQIDPPPTETIEFFFEDKAILLDTSGRYVNPEQTADINEEWDLITRLLLKTRQRESLSGVIVTISVEDLWSSDSTKLARISQNIRQRIDSLMRTTNIRFPVYIMVTKLDLLSGFGHFVSSLPKPRTDEILGYLSKPEEQWDQTLESSLDRLSGEIREILFSRSDAGTDSSEALVFPLEIQALKPLLTPFIKGLFEASPYLELPVFRGVFLSSGTIRGARFSSILGDEGGIRKEQPVEILEPNSRVALKSDQSTLELGNGNQAGARPASMISGGSPKKAPPFTMGVFLKDFFTDLLPSDRSQVIPLGLLARWRRFSSNILLVSWYGFNLLLGLYFSYSFYVTYHTVKTLSAREPGEIRIGGDFHQNLENLEGYRSLIDWMAGKDRSILFHLLAFSGQVGVIEDRMKERFTDLFSRAVLPEMNATLRAKIRELLNDDPKNQLADYAEILVRRINLIRDRENRMGYDDLKRQPQPGTLDLATIDPTISPQEARHFADLYLAYTAWVPAEAIGPSKDLLQSLLLEVEQTVPDFTWLVDWVNTQNLQNVTLATFWKGTATPKHGRTIPAAYTNTGMRRIFEFLTEVQAASPPNFPIALHEQSFLAWYRIRKEEAWLGFLQSFQDGESTLSDAIAWKGFFQSLPTPQNPYILLANRMSEEFPASQDNQHERWQDLLRRILRIENARPQSGLVSRIRGYAGILDASGSTGTHHGAKRGQRYFVSMIDASKAYTRFSQDLSQAVGDGLKGQGHALGLTAAYFSFSHRSKNKKPVLIDLGDALSSMKENLISSSDPKEILVWELVSGQFSSALDFLDREAACEINDRWVADVVSPAQASLTSKELNHFLLGAGGSIPAFMEKTMKPFVMRGANGYRLITKDGAGVAVSPEFLVFINTAISGRRSLELAMKETELESKKQHLDLVTLRQSLQKQDQDDSRKILMMTKKQFPVVLKALPTDVNSQSLSKPYLTRLTLSCAEKTHVLNNFNLPVRSSWTWSPLVCGRTTLDIRIGKLTVSRSYPGPNGFAHFLEAFYQGRLRLTPQDFPLYKDALVNLHVTHLDVRFRFKGAHALLSSYKQGQLAQASQDRIRNKIRKIDSELSILDQNDLEHQQESLKDRPFASDKIPVRISNCFPGEQNASSQPEAPSHDNL</sequence>
<dbReference type="InterPro" id="IPR025743">
    <property type="entry name" value="TssM1_N"/>
</dbReference>
<dbReference type="eggNOG" id="COG3523">
    <property type="taxonomic scope" value="Bacteria"/>
</dbReference>
<dbReference type="HOGENOM" id="CLU_004067_0_0_0"/>
<dbReference type="Proteomes" id="UP000007382">
    <property type="component" value="Chromosome"/>
</dbReference>
<gene>
    <name evidence="4" type="ordered locus">LFE_2289</name>
</gene>
<accession>I0IRR2</accession>
<dbReference type="KEGG" id="lfc:LFE_2289"/>
<evidence type="ECO:0000256" key="1">
    <source>
        <dbReference type="SAM" id="MobiDB-lite"/>
    </source>
</evidence>
<evidence type="ECO:0000313" key="5">
    <source>
        <dbReference type="Proteomes" id="UP000007382"/>
    </source>
</evidence>
<name>I0IRR2_LEPFC</name>
<dbReference type="InterPro" id="IPR027417">
    <property type="entry name" value="P-loop_NTPase"/>
</dbReference>
<feature type="transmembrane region" description="Helical" evidence="2">
    <location>
        <begin position="456"/>
        <end position="477"/>
    </location>
</feature>